<dbReference type="InterPro" id="IPR023296">
    <property type="entry name" value="Glyco_hydro_beta-prop_sf"/>
</dbReference>
<evidence type="ECO:0000313" key="1">
    <source>
        <dbReference type="EMBL" id="CAD8536028.1"/>
    </source>
</evidence>
<dbReference type="EMBL" id="HBER01022615">
    <property type="protein sequence ID" value="CAD8536028.1"/>
    <property type="molecule type" value="Transcribed_RNA"/>
</dbReference>
<organism evidence="1">
    <name type="scientific">Calcidiscus leptoporus</name>
    <dbReference type="NCBI Taxonomy" id="127549"/>
    <lineage>
        <taxon>Eukaryota</taxon>
        <taxon>Haptista</taxon>
        <taxon>Haptophyta</taxon>
        <taxon>Prymnesiophyceae</taxon>
        <taxon>Coccolithales</taxon>
        <taxon>Calcidiscaceae</taxon>
        <taxon>Calcidiscus</taxon>
    </lineage>
</organism>
<dbReference type="Gene3D" id="2.115.10.20">
    <property type="entry name" value="Glycosyl hydrolase domain, family 43"/>
    <property type="match status" value="1"/>
</dbReference>
<dbReference type="SUPFAM" id="SSF75005">
    <property type="entry name" value="Arabinanase/levansucrase/invertase"/>
    <property type="match status" value="1"/>
</dbReference>
<gene>
    <name evidence="1" type="ORF">CLEP1334_LOCUS11308</name>
</gene>
<accession>A0A7S0IZJ4</accession>
<reference evidence="1" key="1">
    <citation type="submission" date="2021-01" db="EMBL/GenBank/DDBJ databases">
        <authorList>
            <person name="Corre E."/>
            <person name="Pelletier E."/>
            <person name="Niang G."/>
            <person name="Scheremetjew M."/>
            <person name="Finn R."/>
            <person name="Kale V."/>
            <person name="Holt S."/>
            <person name="Cochrane G."/>
            <person name="Meng A."/>
            <person name="Brown T."/>
            <person name="Cohen L."/>
        </authorList>
    </citation>
    <scope>NUCLEOTIDE SEQUENCE</scope>
    <source>
        <strain evidence="1">RCC1130</strain>
    </source>
</reference>
<dbReference type="AlphaFoldDB" id="A0A7S0IZJ4"/>
<name>A0A7S0IZJ4_9EUKA</name>
<sequence>MALLAASARAPPFDTSFSIGVDWSSASPLPTFNFSVRQLNAIVWPEDNHTYAFADIVPFDNPYYPASYSSAIGVYSSPNGHTEWHYHGIVLAAQAGSWSAGGVATPGAAVVRRGSAATVLVSYTAESQPGGRGTRGIGLLSSRHPLGPFQALPEPALGLYGTCQSDDSQLVTGGQGESLSRVDVFHRLRRNGVNGSVHCGLDELNCSKGDCVVHRVSTDGGVSWGPAQMAQHSTPEGWVSGVWPLQELFDIKWAGDRLVRVNDNWSAQTPCAGKCLLVYLSSGSRAGLQWWLANPPTLQASVFATGAPTDLAPDQITPQLAFIPDATGRITFMSVARFTNASAPGGGMPPVGKVGAFTHFVHRLAHFG</sequence>
<evidence type="ECO:0008006" key="2">
    <source>
        <dbReference type="Google" id="ProtNLM"/>
    </source>
</evidence>
<proteinExistence type="predicted"/>
<protein>
    <recommendedName>
        <fullName evidence="2">Sialidase domain-containing protein</fullName>
    </recommendedName>
</protein>